<gene>
    <name evidence="2" type="ORF">SAMN02745181_2419</name>
</gene>
<keyword evidence="3" id="KW-1185">Reference proteome</keyword>
<reference evidence="2 3" key="1">
    <citation type="submission" date="2016-11" db="EMBL/GenBank/DDBJ databases">
        <authorList>
            <person name="Jaros S."/>
            <person name="Januszkiewicz K."/>
            <person name="Wedrychowicz H."/>
        </authorList>
    </citation>
    <scope>NUCLEOTIDE SEQUENCE [LARGE SCALE GENOMIC DNA]</scope>
    <source>
        <strain evidence="2 3">DSM 18772</strain>
    </source>
</reference>
<evidence type="ECO:0000313" key="2">
    <source>
        <dbReference type="EMBL" id="SHJ71534.1"/>
    </source>
</evidence>
<dbReference type="EMBL" id="FQYR01000004">
    <property type="protein sequence ID" value="SHJ71534.1"/>
    <property type="molecule type" value="Genomic_DNA"/>
</dbReference>
<feature type="region of interest" description="Disordered" evidence="1">
    <location>
        <begin position="252"/>
        <end position="273"/>
    </location>
</feature>
<accession>A0A1M6LK09</accession>
<sequence length="273" mass="30208">MEPIPDPVKEAETPEEKTPVIATVPRGDLEISPALDHFIEHAKLGAASYIQLAKQLEDDKLSDFALLAWERVLDSTQPNSEELSVAALANLRLRLEAPIWNADPENNIDIVLHLNVPEAVKKEISGLVEQMTTEMRNASSYQIAPQILLTTAEQRPGFPPPPMAIWLSGTGKDAPETPKLTTPLIPALGTEQSLTPPELEAKVYSALYRSITSHLKQQTQLTPPADLTAGTSPRQALTSHITRLHWHKLAHTLNGDFKPKARKKDKEEDQEEQ</sequence>
<evidence type="ECO:0000256" key="1">
    <source>
        <dbReference type="SAM" id="MobiDB-lite"/>
    </source>
</evidence>
<name>A0A1M6LK09_9BACT</name>
<organism evidence="2 3">
    <name type="scientific">Rubritalea squalenifaciens DSM 18772</name>
    <dbReference type="NCBI Taxonomy" id="1123071"/>
    <lineage>
        <taxon>Bacteria</taxon>
        <taxon>Pseudomonadati</taxon>
        <taxon>Verrucomicrobiota</taxon>
        <taxon>Verrucomicrobiia</taxon>
        <taxon>Verrucomicrobiales</taxon>
        <taxon>Rubritaleaceae</taxon>
        <taxon>Rubritalea</taxon>
    </lineage>
</organism>
<protein>
    <submittedName>
        <fullName evidence="2">Uncharacterized protein</fullName>
    </submittedName>
</protein>
<dbReference type="InParanoid" id="A0A1M6LK09"/>
<evidence type="ECO:0000313" key="3">
    <source>
        <dbReference type="Proteomes" id="UP000184510"/>
    </source>
</evidence>
<dbReference type="AlphaFoldDB" id="A0A1M6LK09"/>
<proteinExistence type="predicted"/>
<dbReference type="Proteomes" id="UP000184510">
    <property type="component" value="Unassembled WGS sequence"/>
</dbReference>